<protein>
    <submittedName>
        <fullName evidence="2">Uncharacterized protein</fullName>
    </submittedName>
</protein>
<evidence type="ECO:0000313" key="2">
    <source>
        <dbReference type="WBParaSite" id="PS1159_v2.g10790.t1"/>
    </source>
</evidence>
<organism evidence="1 2">
    <name type="scientific">Panagrolaimus sp. PS1159</name>
    <dbReference type="NCBI Taxonomy" id="55785"/>
    <lineage>
        <taxon>Eukaryota</taxon>
        <taxon>Metazoa</taxon>
        <taxon>Ecdysozoa</taxon>
        <taxon>Nematoda</taxon>
        <taxon>Chromadorea</taxon>
        <taxon>Rhabditida</taxon>
        <taxon>Tylenchina</taxon>
        <taxon>Panagrolaimomorpha</taxon>
        <taxon>Panagrolaimoidea</taxon>
        <taxon>Panagrolaimidae</taxon>
        <taxon>Panagrolaimus</taxon>
    </lineage>
</organism>
<dbReference type="WBParaSite" id="PS1159_v2.g10790.t1">
    <property type="protein sequence ID" value="PS1159_v2.g10790.t1"/>
    <property type="gene ID" value="PS1159_v2.g10790"/>
</dbReference>
<accession>A0AC35EUM5</accession>
<proteinExistence type="predicted"/>
<evidence type="ECO:0000313" key="1">
    <source>
        <dbReference type="Proteomes" id="UP000887580"/>
    </source>
</evidence>
<sequence>MYYFGTMISWGIFGYYFGRILMSNVVNFFSKHEKPYHNTVNEILLLITLTSIVFINVFIGILSPISVYRKSGNQQSNEYVLEDKNSEDKKTVTLDSEFNPCLP</sequence>
<name>A0AC35EUM5_9BILA</name>
<dbReference type="Proteomes" id="UP000887580">
    <property type="component" value="Unplaced"/>
</dbReference>
<reference evidence="2" key="1">
    <citation type="submission" date="2022-11" db="UniProtKB">
        <authorList>
            <consortium name="WormBaseParasite"/>
        </authorList>
    </citation>
    <scope>IDENTIFICATION</scope>
</reference>